<gene>
    <name evidence="2" type="ORF">GCM10009547_11480</name>
</gene>
<evidence type="ECO:0000313" key="2">
    <source>
        <dbReference type="EMBL" id="GAA0611133.1"/>
    </source>
</evidence>
<name>A0ABN1GGL8_9ACTN</name>
<feature type="signal peptide" evidence="1">
    <location>
        <begin position="1"/>
        <end position="30"/>
    </location>
</feature>
<evidence type="ECO:0000256" key="1">
    <source>
        <dbReference type="SAM" id="SignalP"/>
    </source>
</evidence>
<evidence type="ECO:0008006" key="4">
    <source>
        <dbReference type="Google" id="ProtNLM"/>
    </source>
</evidence>
<evidence type="ECO:0000313" key="3">
    <source>
        <dbReference type="Proteomes" id="UP001500957"/>
    </source>
</evidence>
<dbReference type="Proteomes" id="UP001500957">
    <property type="component" value="Unassembled WGS sequence"/>
</dbReference>
<dbReference type="EMBL" id="BAAAHE010000008">
    <property type="protein sequence ID" value="GAA0611133.1"/>
    <property type="molecule type" value="Genomic_DNA"/>
</dbReference>
<reference evidence="2 3" key="1">
    <citation type="journal article" date="2019" name="Int. J. Syst. Evol. Microbiol.">
        <title>The Global Catalogue of Microorganisms (GCM) 10K type strain sequencing project: providing services to taxonomists for standard genome sequencing and annotation.</title>
        <authorList>
            <consortium name="The Broad Institute Genomics Platform"/>
            <consortium name="The Broad Institute Genome Sequencing Center for Infectious Disease"/>
            <person name="Wu L."/>
            <person name="Ma J."/>
        </authorList>
    </citation>
    <scope>NUCLEOTIDE SEQUENCE [LARGE SCALE GENOMIC DNA]</scope>
    <source>
        <strain evidence="2 3">JCM 10671</strain>
    </source>
</reference>
<proteinExistence type="predicted"/>
<comment type="caution">
    <text evidence="2">The sequence shown here is derived from an EMBL/GenBank/DDBJ whole genome shotgun (WGS) entry which is preliminary data.</text>
</comment>
<keyword evidence="1" id="KW-0732">Signal</keyword>
<protein>
    <recommendedName>
        <fullName evidence="4">Choice-of-anchor G family protein</fullName>
    </recommendedName>
</protein>
<feature type="chain" id="PRO_5045115485" description="Choice-of-anchor G family protein" evidence="1">
    <location>
        <begin position="31"/>
        <end position="472"/>
    </location>
</feature>
<sequence>MRRQPLSVPALVSAVVLSGAAVVPLSAAFAAPVAAKEAFVPGTGAASASLARVTIRSSGLGVGVGFGQTRTRFAGPQGNASAESVDTGMLGTLSKAPIACGMAPGTLFPEGSMPEGVAVSSGGGPAELRTASVGAGTPIELGSQYSAAKPNAKADATVEGTRIDLTGILTAAGGVSTATSELKPNVQRAATASSGLSRLSLADGAVVLQGLEWTASHLTGAKSDSSASFRVGSIRVAGQYYPTEGANELKTALDAANQVLQPLGLSLNAPAVSKTDTLVSVSPLRLTISTTPEMRAVLGPALEAVQPLRTQLLDLVKPLQASPDCGFAKAIGFGYLVADLALIAMGDNGGIDIDLGGARAGTDATVYDNPFGTGDGLGGLLDPTGVAPGVVPPDLGAAPLPGPLAPGAVPTVAGGANLVPTVGEASPLSIACRSTHADGGSCVSERGGLAAGLILALVVLLAAADRLRARLS</sequence>
<keyword evidence="3" id="KW-1185">Reference proteome</keyword>
<organism evidence="2 3">
    <name type="scientific">Sporichthya brevicatena</name>
    <dbReference type="NCBI Taxonomy" id="171442"/>
    <lineage>
        <taxon>Bacteria</taxon>
        <taxon>Bacillati</taxon>
        <taxon>Actinomycetota</taxon>
        <taxon>Actinomycetes</taxon>
        <taxon>Sporichthyales</taxon>
        <taxon>Sporichthyaceae</taxon>
        <taxon>Sporichthya</taxon>
    </lineage>
</organism>
<accession>A0ABN1GGL8</accession>